<evidence type="ECO:0000313" key="1">
    <source>
        <dbReference type="Proteomes" id="UP000095287"/>
    </source>
</evidence>
<keyword evidence="1" id="KW-1185">Reference proteome</keyword>
<reference evidence="2" key="1">
    <citation type="submission" date="2016-11" db="UniProtKB">
        <authorList>
            <consortium name="WormBaseParasite"/>
        </authorList>
    </citation>
    <scope>IDENTIFICATION</scope>
</reference>
<dbReference type="WBParaSite" id="L893_g20884.t1">
    <property type="protein sequence ID" value="L893_g20884.t1"/>
    <property type="gene ID" value="L893_g20884"/>
</dbReference>
<accession>A0A1I7YXY4</accession>
<dbReference type="AlphaFoldDB" id="A0A1I7YXY4"/>
<sequence length="295" mass="33135">MDAGFDFSRPVDSNAVLSALESLPEQQLQYLKKHLSADLNMRQRKQLLVNVVEARYLLVMLGVRQLGDIRLGHANGEATLRPRIFTLQIPFNGMAAICFDEGLIYLQLHKPPAIYSQPWCAQTNAPLPSPAIYSQPWCAQPNAPLPVDEFSTVIDPTDGDIFREELHVMKMSAESSKAWKQTLLSADPHFQTIFKDKGAFFVRPVAPLEELASFPLQPANHFVEYSGHEEQAMETRFRPSEADLCLSEAREVCGQDPSVQTSEESAPVGSPWFSNFSEGEFMELGNEIYLNEIQF</sequence>
<name>A0A1I7YXY4_9BILA</name>
<proteinExistence type="predicted"/>
<evidence type="ECO:0000313" key="2">
    <source>
        <dbReference type="WBParaSite" id="L893_g20884.t1"/>
    </source>
</evidence>
<dbReference type="Proteomes" id="UP000095287">
    <property type="component" value="Unplaced"/>
</dbReference>
<protein>
    <submittedName>
        <fullName evidence="2">Mating type protein MAT1-1-2</fullName>
    </submittedName>
</protein>
<organism evidence="1 2">
    <name type="scientific">Steinernema glaseri</name>
    <dbReference type="NCBI Taxonomy" id="37863"/>
    <lineage>
        <taxon>Eukaryota</taxon>
        <taxon>Metazoa</taxon>
        <taxon>Ecdysozoa</taxon>
        <taxon>Nematoda</taxon>
        <taxon>Chromadorea</taxon>
        <taxon>Rhabditida</taxon>
        <taxon>Tylenchina</taxon>
        <taxon>Panagrolaimomorpha</taxon>
        <taxon>Strongyloidoidea</taxon>
        <taxon>Steinernematidae</taxon>
        <taxon>Steinernema</taxon>
    </lineage>
</organism>